<proteinExistence type="predicted"/>
<reference evidence="2" key="2">
    <citation type="submission" date="2022-01" db="EMBL/GenBank/DDBJ databases">
        <title>Novel bile acid biosynthetic pathways are enriched in the microbiome of centenarians.</title>
        <authorList>
            <person name="Sato Y."/>
            <person name="Atarashi K."/>
            <person name="Plichta R.D."/>
            <person name="Arai Y."/>
            <person name="Sasajima S."/>
            <person name="Kearney M.S."/>
            <person name="Suda W."/>
            <person name="Takeshita K."/>
            <person name="Sasaki T."/>
            <person name="Okamoto S."/>
            <person name="Skelly N.A."/>
            <person name="Okamura Y."/>
            <person name="Vlamakis H."/>
            <person name="Li Y."/>
            <person name="Tanoue T."/>
            <person name="Takei H."/>
            <person name="Nittono H."/>
            <person name="Narushima S."/>
            <person name="Irie J."/>
            <person name="Itoh H."/>
            <person name="Moriya K."/>
            <person name="Sugiura Y."/>
            <person name="Suematsu M."/>
            <person name="Moritoki N."/>
            <person name="Shibata S."/>
            <person name="Littman R.D."/>
            <person name="Fischbach A.M."/>
            <person name="Uwamino Y."/>
            <person name="Inoue T."/>
            <person name="Honda A."/>
            <person name="Hattori M."/>
            <person name="Murai T."/>
            <person name="Xavier J.R."/>
            <person name="Hirose N."/>
            <person name="Honda K."/>
        </authorList>
    </citation>
    <scope>NUCLEOTIDE SEQUENCE</scope>
    <source>
        <strain evidence="2">CE91-St3</strain>
    </source>
</reference>
<sequence>MKKEKFHIEYIFDKVSRRSLWNHLTTPPGLSAWFADDVIINGNIYVFKWNKAEQEAEVLSIKPEMSIRYRWMDEEDENAYFEFQIHSHELTGSTSLQITDFAEQDEKKDSIDLWDTQVEELKRTLGI</sequence>
<dbReference type="SMR" id="A0A355VU15"/>
<keyword evidence="6" id="KW-1185">Reference proteome</keyword>
<evidence type="ECO:0000313" key="3">
    <source>
        <dbReference type="EMBL" id="MTU38411.1"/>
    </source>
</evidence>
<dbReference type="InterPro" id="IPR023393">
    <property type="entry name" value="START-like_dom_sf"/>
</dbReference>
<dbReference type="STRING" id="46503.ERS852463_01492"/>
<dbReference type="EMBL" id="BQNZ01000002">
    <property type="protein sequence ID" value="GKH72879.1"/>
    <property type="molecule type" value="Genomic_DNA"/>
</dbReference>
<name>A0A355VU15_9BACT</name>
<evidence type="ECO:0000313" key="7">
    <source>
        <dbReference type="Proteomes" id="UP000448908"/>
    </source>
</evidence>
<reference evidence="6 7" key="1">
    <citation type="journal article" date="2019" name="Nat. Med.">
        <title>A library of human gut bacterial isolates paired with longitudinal multiomics data enables mechanistic microbiome research.</title>
        <authorList>
            <person name="Poyet M."/>
            <person name="Groussin M."/>
            <person name="Gibbons S.M."/>
            <person name="Avila-Pacheco J."/>
            <person name="Jiang X."/>
            <person name="Kearney S.M."/>
            <person name="Perrotta A.R."/>
            <person name="Berdy B."/>
            <person name="Zhao S."/>
            <person name="Lieberman T.D."/>
            <person name="Swanson P.K."/>
            <person name="Smith M."/>
            <person name="Roesemann S."/>
            <person name="Alexander J.E."/>
            <person name="Rich S.A."/>
            <person name="Livny J."/>
            <person name="Vlamakis H."/>
            <person name="Clish C."/>
            <person name="Bullock K."/>
            <person name="Deik A."/>
            <person name="Scott J."/>
            <person name="Pierce K.A."/>
            <person name="Xavier R.J."/>
            <person name="Alm E.J."/>
        </authorList>
    </citation>
    <scope>NUCLEOTIDE SEQUENCE [LARGE SCALE GENOMIC DNA]</scope>
    <source>
        <strain evidence="5 8">BIOML-A11</strain>
        <strain evidence="4 7">BIOML-A16</strain>
        <strain evidence="3 6">BIOML-A29</strain>
    </source>
</reference>
<evidence type="ECO:0000313" key="4">
    <source>
        <dbReference type="EMBL" id="MTU69478.1"/>
    </source>
</evidence>
<evidence type="ECO:0000313" key="8">
    <source>
        <dbReference type="Proteomes" id="UP000482671"/>
    </source>
</evidence>
<evidence type="ECO:0000313" key="5">
    <source>
        <dbReference type="EMBL" id="MTV02718.1"/>
    </source>
</evidence>
<dbReference type="InterPro" id="IPR045736">
    <property type="entry name" value="START_2"/>
</dbReference>
<evidence type="ECO:0000313" key="2">
    <source>
        <dbReference type="EMBL" id="GKH72879.1"/>
    </source>
</evidence>
<dbReference type="Proteomes" id="UP000448908">
    <property type="component" value="Unassembled WGS sequence"/>
</dbReference>
<dbReference type="AlphaFoldDB" id="A0A355VU15"/>
<accession>A0A355VU15</accession>
<gene>
    <name evidence="2" type="ORF">CE91St3_27420</name>
    <name evidence="3" type="ORF">GMD82_02555</name>
    <name evidence="4" type="ORF">GMD92_10405</name>
    <name evidence="5" type="ORF">GME02_13885</name>
</gene>
<dbReference type="SUPFAM" id="SSF55961">
    <property type="entry name" value="Bet v1-like"/>
    <property type="match status" value="1"/>
</dbReference>
<dbReference type="Gene3D" id="3.30.530.20">
    <property type="match status" value="1"/>
</dbReference>
<protein>
    <recommendedName>
        <fullName evidence="1">START-like domain-containing protein</fullName>
    </recommendedName>
</protein>
<organism evidence="4 7">
    <name type="scientific">Parabacteroides merdae</name>
    <dbReference type="NCBI Taxonomy" id="46503"/>
    <lineage>
        <taxon>Bacteria</taxon>
        <taxon>Pseudomonadati</taxon>
        <taxon>Bacteroidota</taxon>
        <taxon>Bacteroidia</taxon>
        <taxon>Bacteroidales</taxon>
        <taxon>Tannerellaceae</taxon>
        <taxon>Parabacteroides</taxon>
    </lineage>
</organism>
<dbReference type="RefSeq" id="WP_005637627.1">
    <property type="nucleotide sequence ID" value="NZ_BAABYG010000001.1"/>
</dbReference>
<dbReference type="Proteomes" id="UP000482671">
    <property type="component" value="Unassembled WGS sequence"/>
</dbReference>
<dbReference type="Pfam" id="PF19569">
    <property type="entry name" value="START_2"/>
    <property type="match status" value="1"/>
</dbReference>
<dbReference type="EMBL" id="WNDA01000014">
    <property type="protein sequence ID" value="MTU69478.1"/>
    <property type="molecule type" value="Genomic_DNA"/>
</dbReference>
<evidence type="ECO:0000313" key="6">
    <source>
        <dbReference type="Proteomes" id="UP000434916"/>
    </source>
</evidence>
<dbReference type="OrthoDB" id="667567at2"/>
<dbReference type="EMBL" id="WNCN01000003">
    <property type="protein sequence ID" value="MTU38411.1"/>
    <property type="molecule type" value="Genomic_DNA"/>
</dbReference>
<dbReference type="Proteomes" id="UP001055114">
    <property type="component" value="Unassembled WGS sequence"/>
</dbReference>
<comment type="caution">
    <text evidence="4">The sequence shown here is derived from an EMBL/GenBank/DDBJ whole genome shotgun (WGS) entry which is preliminary data.</text>
</comment>
<feature type="domain" description="START-like" evidence="1">
    <location>
        <begin position="2"/>
        <end position="126"/>
    </location>
</feature>
<evidence type="ECO:0000259" key="1">
    <source>
        <dbReference type="Pfam" id="PF19569"/>
    </source>
</evidence>
<dbReference type="GeneID" id="49203320"/>
<dbReference type="EMBL" id="WNDD01000015">
    <property type="protein sequence ID" value="MTV02718.1"/>
    <property type="molecule type" value="Genomic_DNA"/>
</dbReference>
<dbReference type="Proteomes" id="UP000434916">
    <property type="component" value="Unassembled WGS sequence"/>
</dbReference>